<feature type="compositionally biased region" description="Low complexity" evidence="5">
    <location>
        <begin position="675"/>
        <end position="687"/>
    </location>
</feature>
<dbReference type="SMART" id="SM00025">
    <property type="entry name" value="Pumilio"/>
    <property type="match status" value="6"/>
</dbReference>
<keyword evidence="2" id="KW-0677">Repeat</keyword>
<evidence type="ECO:0000313" key="6">
    <source>
        <dbReference type="EMBL" id="KAG1780420.1"/>
    </source>
</evidence>
<dbReference type="InterPro" id="IPR016024">
    <property type="entry name" value="ARM-type_fold"/>
</dbReference>
<name>A0A9P7D4X7_9AGAM</name>
<evidence type="ECO:0000256" key="1">
    <source>
        <dbReference type="ARBA" id="ARBA00016427"/>
    </source>
</evidence>
<dbReference type="GO" id="GO:0030686">
    <property type="term" value="C:90S preribosome"/>
    <property type="evidence" value="ECO:0007669"/>
    <property type="project" value="TreeGrafter"/>
</dbReference>
<gene>
    <name evidence="6" type="ORF">EV702DRAFT_1194560</name>
</gene>
<reference evidence="6" key="1">
    <citation type="journal article" date="2020" name="New Phytol.">
        <title>Comparative genomics reveals dynamic genome evolution in host specialist ectomycorrhizal fungi.</title>
        <authorList>
            <person name="Lofgren L.A."/>
            <person name="Nguyen N.H."/>
            <person name="Vilgalys R."/>
            <person name="Ruytinx J."/>
            <person name="Liao H.L."/>
            <person name="Branco S."/>
            <person name="Kuo A."/>
            <person name="LaButti K."/>
            <person name="Lipzen A."/>
            <person name="Andreopoulos W."/>
            <person name="Pangilinan J."/>
            <person name="Riley R."/>
            <person name="Hundley H."/>
            <person name="Na H."/>
            <person name="Barry K."/>
            <person name="Grigoriev I.V."/>
            <person name="Stajich J.E."/>
            <person name="Kennedy P.G."/>
        </authorList>
    </citation>
    <scope>NUCLEOTIDE SEQUENCE</scope>
    <source>
        <strain evidence="6">DOB743</strain>
    </source>
</reference>
<evidence type="ECO:0000256" key="3">
    <source>
        <dbReference type="ARBA" id="ARBA00030932"/>
    </source>
</evidence>
<dbReference type="SUPFAM" id="SSF48371">
    <property type="entry name" value="ARM repeat"/>
    <property type="match status" value="2"/>
</dbReference>
<dbReference type="EMBL" id="JABBWD010000009">
    <property type="protein sequence ID" value="KAG1780420.1"/>
    <property type="molecule type" value="Genomic_DNA"/>
</dbReference>
<feature type="region of interest" description="Disordered" evidence="5">
    <location>
        <begin position="1"/>
        <end position="52"/>
    </location>
</feature>
<dbReference type="InterPro" id="IPR001313">
    <property type="entry name" value="Pumilio_RNA-bd_rpt"/>
</dbReference>
<dbReference type="GO" id="GO:0003723">
    <property type="term" value="F:RNA binding"/>
    <property type="evidence" value="ECO:0007669"/>
    <property type="project" value="InterPro"/>
</dbReference>
<dbReference type="Pfam" id="PF22493">
    <property type="entry name" value="PUF_NOP9"/>
    <property type="match status" value="1"/>
</dbReference>
<dbReference type="Proteomes" id="UP000714275">
    <property type="component" value="Unassembled WGS sequence"/>
</dbReference>
<accession>A0A9P7D4X7</accession>
<dbReference type="GO" id="GO:0030688">
    <property type="term" value="C:preribosome, small subunit precursor"/>
    <property type="evidence" value="ECO:0007669"/>
    <property type="project" value="TreeGrafter"/>
</dbReference>
<evidence type="ECO:0000256" key="2">
    <source>
        <dbReference type="ARBA" id="ARBA00022737"/>
    </source>
</evidence>
<protein>
    <recommendedName>
        <fullName evidence="1">Nucleolar protein 9</fullName>
    </recommendedName>
    <alternativeName>
        <fullName evidence="3 4">Pumilio domain-containing protein NOP9</fullName>
    </alternativeName>
</protein>
<dbReference type="GO" id="GO:0000480">
    <property type="term" value="P:endonucleolytic cleavage in 5'-ETS of tricistronic rRNA transcript (SSU-rRNA, 5.8S rRNA, LSU-rRNA)"/>
    <property type="evidence" value="ECO:0007669"/>
    <property type="project" value="TreeGrafter"/>
</dbReference>
<proteinExistence type="predicted"/>
<feature type="compositionally biased region" description="Polar residues" evidence="5">
    <location>
        <begin position="662"/>
        <end position="674"/>
    </location>
</feature>
<sequence>MPNENRKRGKKHKKTQEHSQPSRETNEVPQSAEHHNRPSWIVPAQELEEPHPEAPFGYVDPDIKAYFRTVDDQIRTWQQEGPYEEDQAADLDPNEAKRIFLVAALSEMSEKEKQLATDPDCSVVLERMAHSMDDFVRRVFLDRLSGSYEALIKHRFASHVCQTLFTVAADTVSRETRGIYPSVADSKDRGELRTLTRLILDICEELTPVFTSLVMDPFASHVLRALLLLLSPTSSTASHKARSNVRSKKSSAWKTRQGTMKSVFADNKSYDHVDSIRLVPNQFHEAATRFVRVLKSELSDNEVRALAANKVASPLLQLILEVEADHGESSLPGSLMDHVLVGIITICHRNPDEQLEASDYLVTLLRDPTSSHLLETMVSRCPDPAFTILWATYFRGKLARLVTHPVANFVVAKAVERLNPTQLKGALEELESSWNKVIGSARTGVLRAMIDRACTLRAHEKDICQAVCNTFELFQPKDRSHLVSCVLVLKPLREYMAAGPTKHSSEDAQQSSKKGNIDDSKEPKVQGALILQSLLRLNEPHCTMVTESIKSLPTEDLILLSQNPISSRVIDVLFDSETVPFKVKRTLVMSLIGHYHTLVDDRIGSRVGDRCWAFADPYLREKIARSLIVHEQFLAASYFGKFFARNINLYLLQRRPDEWRELQSQNKSSTGSTISPSALPSVPSVVVQRPNSDDAEVFHPSKTSKKRRSRVEDEIDAVFNASLGAKVKRTAVSATGSCDKLVVQTSDQGLQDVLGAIRAAPSDDSGRGKRQRKS</sequence>
<dbReference type="PANTHER" id="PTHR13102">
    <property type="entry name" value="NUCLEOLAR PROTEIN 9"/>
    <property type="match status" value="1"/>
</dbReference>
<feature type="region of interest" description="Disordered" evidence="5">
    <location>
        <begin position="662"/>
        <end position="710"/>
    </location>
</feature>
<dbReference type="GO" id="GO:0000447">
    <property type="term" value="P:endonucleolytic cleavage in ITS1 to separate SSU-rRNA from 5.8S rRNA and LSU-rRNA from tricistronic rRNA transcript (SSU-rRNA, 5.8S rRNA, LSU-rRNA)"/>
    <property type="evidence" value="ECO:0007669"/>
    <property type="project" value="TreeGrafter"/>
</dbReference>
<dbReference type="InterPro" id="IPR011989">
    <property type="entry name" value="ARM-like"/>
</dbReference>
<dbReference type="InterPro" id="IPR040000">
    <property type="entry name" value="NOP9"/>
</dbReference>
<evidence type="ECO:0000313" key="7">
    <source>
        <dbReference type="Proteomes" id="UP000714275"/>
    </source>
</evidence>
<dbReference type="GO" id="GO:0000472">
    <property type="term" value="P:endonucleolytic cleavage to generate mature 5'-end of SSU-rRNA from (SSU-rRNA, 5.8S rRNA, LSU-rRNA)"/>
    <property type="evidence" value="ECO:0007669"/>
    <property type="project" value="TreeGrafter"/>
</dbReference>
<keyword evidence="7" id="KW-1185">Reference proteome</keyword>
<dbReference type="Gene3D" id="1.25.10.10">
    <property type="entry name" value="Leucine-rich Repeat Variant"/>
    <property type="match status" value="2"/>
</dbReference>
<evidence type="ECO:0000256" key="5">
    <source>
        <dbReference type="SAM" id="MobiDB-lite"/>
    </source>
</evidence>
<evidence type="ECO:0000256" key="4">
    <source>
        <dbReference type="ARBA" id="ARBA00031929"/>
    </source>
</evidence>
<dbReference type="OrthoDB" id="392571at2759"/>
<dbReference type="PANTHER" id="PTHR13102:SF0">
    <property type="entry name" value="NUCLEOLAR PROTEIN 9"/>
    <property type="match status" value="1"/>
</dbReference>
<organism evidence="6 7">
    <name type="scientific">Suillus placidus</name>
    <dbReference type="NCBI Taxonomy" id="48579"/>
    <lineage>
        <taxon>Eukaryota</taxon>
        <taxon>Fungi</taxon>
        <taxon>Dikarya</taxon>
        <taxon>Basidiomycota</taxon>
        <taxon>Agaricomycotina</taxon>
        <taxon>Agaricomycetes</taxon>
        <taxon>Agaricomycetidae</taxon>
        <taxon>Boletales</taxon>
        <taxon>Suillineae</taxon>
        <taxon>Suillaceae</taxon>
        <taxon>Suillus</taxon>
    </lineage>
</organism>
<feature type="region of interest" description="Disordered" evidence="5">
    <location>
        <begin position="499"/>
        <end position="521"/>
    </location>
</feature>
<dbReference type="AlphaFoldDB" id="A0A9P7D4X7"/>
<dbReference type="GO" id="GO:0000056">
    <property type="term" value="P:ribosomal small subunit export from nucleus"/>
    <property type="evidence" value="ECO:0007669"/>
    <property type="project" value="TreeGrafter"/>
</dbReference>
<comment type="caution">
    <text evidence="6">The sequence shown here is derived from an EMBL/GenBank/DDBJ whole genome shotgun (WGS) entry which is preliminary data.</text>
</comment>
<dbReference type="GO" id="GO:0005730">
    <property type="term" value="C:nucleolus"/>
    <property type="evidence" value="ECO:0007669"/>
    <property type="project" value="TreeGrafter"/>
</dbReference>
<feature type="compositionally biased region" description="Basic and acidic residues" evidence="5">
    <location>
        <begin position="16"/>
        <end position="36"/>
    </location>
</feature>